<evidence type="ECO:0000313" key="3">
    <source>
        <dbReference type="Proteomes" id="UP000190750"/>
    </source>
</evidence>
<dbReference type="InterPro" id="IPR001173">
    <property type="entry name" value="Glyco_trans_2-like"/>
</dbReference>
<accession>A0A1T1AT53</accession>
<dbReference type="Proteomes" id="UP000190750">
    <property type="component" value="Unassembled WGS sequence"/>
</dbReference>
<evidence type="ECO:0000313" key="2">
    <source>
        <dbReference type="EMBL" id="OOV07284.1"/>
    </source>
</evidence>
<evidence type="ECO:0000259" key="1">
    <source>
        <dbReference type="Pfam" id="PF00535"/>
    </source>
</evidence>
<proteinExistence type="predicted"/>
<dbReference type="EMBL" id="MTJN01000002">
    <property type="protein sequence ID" value="OOV07284.1"/>
    <property type="molecule type" value="Genomic_DNA"/>
</dbReference>
<reference evidence="2 3" key="1">
    <citation type="submission" date="2017-01" db="EMBL/GenBank/DDBJ databases">
        <title>Genome sequencing of Rhodoferax fermentans JCM 7819.</title>
        <authorList>
            <person name="Kim Y.J."/>
            <person name="Farh M.E.-A."/>
            <person name="Yang D.-C."/>
        </authorList>
    </citation>
    <scope>NUCLEOTIDE SEQUENCE [LARGE SCALE GENOMIC DNA]</scope>
    <source>
        <strain evidence="2 3">JCM 7819</strain>
    </source>
</reference>
<organism evidence="2 3">
    <name type="scientific">Rhodoferax fermentans</name>
    <dbReference type="NCBI Taxonomy" id="28066"/>
    <lineage>
        <taxon>Bacteria</taxon>
        <taxon>Pseudomonadati</taxon>
        <taxon>Pseudomonadota</taxon>
        <taxon>Betaproteobacteria</taxon>
        <taxon>Burkholderiales</taxon>
        <taxon>Comamonadaceae</taxon>
        <taxon>Rhodoferax</taxon>
    </lineage>
</organism>
<sequence length="255" mass="28026">MVVPTLGERLGTIRRTLASIRQQPHVDVDIVIVAKFVSADLVRIGENFQAQILTHPGHISAAVNAGFATATLTHKYVAWLGDDDMLHPGALADACLLMEQNPAAVVVYGSCDYIDVNGSLLFTRKPPPNAPALLQFVPGLIKQEACLFRLSAFQKAGGLDELLKYTMDLDILLKLRRLGAFVKSDRTLAAFCWHAGSLTIANRTVSLAEAQNVQARSASGFAKWLFVIFKYPIKYLILIMSWNINRRMSNNSVST</sequence>
<dbReference type="STRING" id="28066.RF819_11585"/>
<feature type="domain" description="Glycosyltransferase 2-like" evidence="1">
    <location>
        <begin position="2"/>
        <end position="117"/>
    </location>
</feature>
<dbReference type="PANTHER" id="PTHR43685">
    <property type="entry name" value="GLYCOSYLTRANSFERASE"/>
    <property type="match status" value="1"/>
</dbReference>
<dbReference type="AlphaFoldDB" id="A0A1T1AT53"/>
<dbReference type="InterPro" id="IPR050834">
    <property type="entry name" value="Glycosyltransf_2"/>
</dbReference>
<dbReference type="Pfam" id="PF00535">
    <property type="entry name" value="Glycos_transf_2"/>
    <property type="match status" value="1"/>
</dbReference>
<dbReference type="SUPFAM" id="SSF53448">
    <property type="entry name" value="Nucleotide-diphospho-sugar transferases"/>
    <property type="match status" value="1"/>
</dbReference>
<comment type="caution">
    <text evidence="2">The sequence shown here is derived from an EMBL/GenBank/DDBJ whole genome shotgun (WGS) entry which is preliminary data.</text>
</comment>
<name>A0A1T1AT53_RHOFE</name>
<keyword evidence="3" id="KW-1185">Reference proteome</keyword>
<gene>
    <name evidence="2" type="ORF">RF819_11585</name>
</gene>
<protein>
    <recommendedName>
        <fullName evidence="1">Glycosyltransferase 2-like domain-containing protein</fullName>
    </recommendedName>
</protein>
<dbReference type="PANTHER" id="PTHR43685:SF2">
    <property type="entry name" value="GLYCOSYLTRANSFERASE 2-LIKE DOMAIN-CONTAINING PROTEIN"/>
    <property type="match status" value="1"/>
</dbReference>
<dbReference type="Gene3D" id="3.90.550.10">
    <property type="entry name" value="Spore Coat Polysaccharide Biosynthesis Protein SpsA, Chain A"/>
    <property type="match status" value="1"/>
</dbReference>
<dbReference type="InterPro" id="IPR029044">
    <property type="entry name" value="Nucleotide-diphossugar_trans"/>
</dbReference>